<evidence type="ECO:0000313" key="3">
    <source>
        <dbReference type="Proteomes" id="UP000509346"/>
    </source>
</evidence>
<accession>A0A7D5T373</accession>
<keyword evidence="3" id="KW-1185">Reference proteome</keyword>
<organism evidence="2 3">
    <name type="scientific">Halosimplex pelagicum</name>
    <dbReference type="NCBI Taxonomy" id="869886"/>
    <lineage>
        <taxon>Archaea</taxon>
        <taxon>Methanobacteriati</taxon>
        <taxon>Methanobacteriota</taxon>
        <taxon>Stenosarchaea group</taxon>
        <taxon>Halobacteria</taxon>
        <taxon>Halobacteriales</taxon>
        <taxon>Haloarculaceae</taxon>
        <taxon>Halosimplex</taxon>
    </lineage>
</organism>
<dbReference type="Pfam" id="PF24363">
    <property type="entry name" value="DUF7519"/>
    <property type="match status" value="1"/>
</dbReference>
<dbReference type="Proteomes" id="UP000509346">
    <property type="component" value="Chromosome"/>
</dbReference>
<feature type="transmembrane region" description="Helical" evidence="1">
    <location>
        <begin position="112"/>
        <end position="136"/>
    </location>
</feature>
<dbReference type="InterPro" id="IPR055941">
    <property type="entry name" value="DUF7519"/>
</dbReference>
<name>A0A7D5T373_9EURY</name>
<feature type="transmembrane region" description="Helical" evidence="1">
    <location>
        <begin position="54"/>
        <end position="71"/>
    </location>
</feature>
<dbReference type="GeneID" id="56082742"/>
<feature type="transmembrane region" description="Helical" evidence="1">
    <location>
        <begin position="77"/>
        <end position="100"/>
    </location>
</feature>
<reference evidence="2 3" key="1">
    <citation type="submission" date="2020-07" db="EMBL/GenBank/DDBJ databases">
        <title>Halosimplex litoreum sp. nov. and Halosimplex rubrum sp. nov., isolated from different salt environments.</title>
        <authorList>
            <person name="Cui H."/>
        </authorList>
    </citation>
    <scope>NUCLEOTIDE SEQUENCE [LARGE SCALE GENOMIC DNA]</scope>
    <source>
        <strain evidence="2 3">R2</strain>
    </source>
</reference>
<dbReference type="AlphaFoldDB" id="A0A7D5T373"/>
<keyword evidence="1" id="KW-0812">Transmembrane</keyword>
<gene>
    <name evidence="2" type="ORF">HZS54_09095</name>
</gene>
<keyword evidence="1" id="KW-1133">Transmembrane helix</keyword>
<feature type="transmembrane region" description="Helical" evidence="1">
    <location>
        <begin position="142"/>
        <end position="161"/>
    </location>
</feature>
<dbReference type="EMBL" id="CP058909">
    <property type="protein sequence ID" value="QLH81771.1"/>
    <property type="molecule type" value="Genomic_DNA"/>
</dbReference>
<dbReference type="KEGG" id="hpel:HZS54_09095"/>
<dbReference type="RefSeq" id="WP_179922101.1">
    <property type="nucleotide sequence ID" value="NZ_CP058909.1"/>
</dbReference>
<protein>
    <submittedName>
        <fullName evidence="2">Uncharacterized protein</fullName>
    </submittedName>
</protein>
<sequence>MSVVRRPARGSVWIALAPAVVAVLGLSVNLGSFVVAAAGLAVVGFGTSRASRSLVTVGSGLIFAGVLNAGARGAPPAVLLLVTAATIVTWTTAEHVVGLAEHLGREAPVQRSILVHLGGATLTTLLAGGIGLGVFLTSTATLTPGVLVFLLVGSGLLLYALEP</sequence>
<keyword evidence="1" id="KW-0472">Membrane</keyword>
<evidence type="ECO:0000256" key="1">
    <source>
        <dbReference type="SAM" id="Phobius"/>
    </source>
</evidence>
<evidence type="ECO:0000313" key="2">
    <source>
        <dbReference type="EMBL" id="QLH81771.1"/>
    </source>
</evidence>
<proteinExistence type="predicted"/>
<feature type="transmembrane region" description="Helical" evidence="1">
    <location>
        <begin position="12"/>
        <end position="42"/>
    </location>
</feature>